<gene>
    <name evidence="3" type="ORF">AKO1_011575</name>
</gene>
<dbReference type="Gene3D" id="1.25.40.10">
    <property type="entry name" value="Tetratricopeptide repeat domain"/>
    <property type="match status" value="3"/>
</dbReference>
<dbReference type="InterPro" id="IPR002885">
    <property type="entry name" value="PPR_rpt"/>
</dbReference>
<dbReference type="AlphaFoldDB" id="A0AAW2Z791"/>
<accession>A0AAW2Z791</accession>
<keyword evidence="4" id="KW-1185">Reference proteome</keyword>
<feature type="repeat" description="PPR" evidence="1">
    <location>
        <begin position="287"/>
        <end position="321"/>
    </location>
</feature>
<dbReference type="GO" id="GO:0009451">
    <property type="term" value="P:RNA modification"/>
    <property type="evidence" value="ECO:0007669"/>
    <property type="project" value="InterPro"/>
</dbReference>
<dbReference type="PANTHER" id="PTHR47926">
    <property type="entry name" value="PENTATRICOPEPTIDE REPEAT-CONTAINING PROTEIN"/>
    <property type="match status" value="1"/>
</dbReference>
<evidence type="ECO:0000256" key="1">
    <source>
        <dbReference type="PROSITE-ProRule" id="PRU00708"/>
    </source>
</evidence>
<comment type="caution">
    <text evidence="3">The sequence shown here is derived from an EMBL/GenBank/DDBJ whole genome shotgun (WGS) entry which is preliminary data.</text>
</comment>
<evidence type="ECO:0000259" key="2">
    <source>
        <dbReference type="Pfam" id="PF14432"/>
    </source>
</evidence>
<protein>
    <recommendedName>
        <fullName evidence="2">DYW domain-containing protein</fullName>
    </recommendedName>
</protein>
<dbReference type="EMBL" id="JAOPGA020001054">
    <property type="protein sequence ID" value="KAL0484566.1"/>
    <property type="molecule type" value="Genomic_DNA"/>
</dbReference>
<name>A0AAW2Z791_9EUKA</name>
<dbReference type="NCBIfam" id="TIGR00756">
    <property type="entry name" value="PPR"/>
    <property type="match status" value="1"/>
</dbReference>
<proteinExistence type="predicted"/>
<organism evidence="3 4">
    <name type="scientific">Acrasis kona</name>
    <dbReference type="NCBI Taxonomy" id="1008807"/>
    <lineage>
        <taxon>Eukaryota</taxon>
        <taxon>Discoba</taxon>
        <taxon>Heterolobosea</taxon>
        <taxon>Tetramitia</taxon>
        <taxon>Eutetramitia</taxon>
        <taxon>Acrasidae</taxon>
        <taxon>Acrasis</taxon>
    </lineage>
</organism>
<dbReference type="InterPro" id="IPR032867">
    <property type="entry name" value="DYW_dom"/>
</dbReference>
<dbReference type="GO" id="GO:0003723">
    <property type="term" value="F:RNA binding"/>
    <property type="evidence" value="ECO:0007669"/>
    <property type="project" value="InterPro"/>
</dbReference>
<dbReference type="GO" id="GO:0008270">
    <property type="term" value="F:zinc ion binding"/>
    <property type="evidence" value="ECO:0007669"/>
    <property type="project" value="InterPro"/>
</dbReference>
<reference evidence="3 4" key="1">
    <citation type="submission" date="2024-03" db="EMBL/GenBank/DDBJ databases">
        <title>The Acrasis kona genome and developmental transcriptomes reveal deep origins of eukaryotic multicellular pathways.</title>
        <authorList>
            <person name="Sheikh S."/>
            <person name="Fu C.-J."/>
            <person name="Brown M.W."/>
            <person name="Baldauf S.L."/>
        </authorList>
    </citation>
    <scope>NUCLEOTIDE SEQUENCE [LARGE SCALE GENOMIC DNA]</scope>
    <source>
        <strain evidence="3 4">ATCC MYA-3509</strain>
    </source>
</reference>
<evidence type="ECO:0000313" key="4">
    <source>
        <dbReference type="Proteomes" id="UP001431209"/>
    </source>
</evidence>
<feature type="domain" description="DYW" evidence="2">
    <location>
        <begin position="510"/>
        <end position="595"/>
    </location>
</feature>
<evidence type="ECO:0000313" key="3">
    <source>
        <dbReference type="EMBL" id="KAL0484566.1"/>
    </source>
</evidence>
<dbReference type="Pfam" id="PF14432">
    <property type="entry name" value="DYW_deaminase"/>
    <property type="match status" value="1"/>
</dbReference>
<dbReference type="InterPro" id="IPR046960">
    <property type="entry name" value="PPR_At4g14850-like_plant"/>
</dbReference>
<dbReference type="PANTHER" id="PTHR47926:SF382">
    <property type="entry name" value="PENTACOTRIPEPTIDE-REPEAT REGION OF PRORP DOMAIN-CONTAINING PROTEIN"/>
    <property type="match status" value="1"/>
</dbReference>
<dbReference type="PROSITE" id="PS51375">
    <property type="entry name" value="PPR"/>
    <property type="match status" value="1"/>
</dbReference>
<sequence>MFKMFFDLTKQSTFTPDTEIIVTLLNACRQAGSLKHGEAIIKYVKENELLNNKIKNSAALFYARMGNMNHALTIIRKYPEGSTNITCDLLREIRYSNKDCADEVIGFIDSLNMNFTIPEKSEIIRMYGRIGELTKALRHYKNFIIQKPAPVLHISAIDACADCCALFVGDKLIKKIPDISPNISIKNAIIHFYGATWRAQKAVNMFFSLSRGVINQPNKETCLIILDICTQVMARVNGLRVVEYIERKTEFKDSIDISLSIIKFKASCGMLSEAFEAFSLLAKKSLTASHWSVIIKICSENLFHEKSFQYYDDMIKNGVSPNNEVFAALLLLKDEEVALDIYNTMIPKYGIPPEDNTNKCIVDMYGMQGKIREAVTFIKSIPLPSHLLWSTLLVHCRKNNNLKSAERIFNIIQTNFNCTMQDYENIRRLYAYREMWDKAQAVANKQKNLDSYNLPPVSQTEVDGNIVRLSPDKNHVKPIEHALTNARHTIQDRFDYVADVTGIQDNLSGASREEIVDHLWRHSEKIALAYNLVRPNTRIMKNEIIDRVIRISSNTSMCDDCHRSFILISEAINSSIVVKDTDCLHEFAFGACSCRVGEQSNLVVEGLIKKKILRWNKNQRPEFRKRIIKSKR</sequence>
<dbReference type="Pfam" id="PF01535">
    <property type="entry name" value="PPR"/>
    <property type="match status" value="1"/>
</dbReference>
<dbReference type="InterPro" id="IPR011990">
    <property type="entry name" value="TPR-like_helical_dom_sf"/>
</dbReference>
<dbReference type="Proteomes" id="UP001431209">
    <property type="component" value="Unassembled WGS sequence"/>
</dbReference>